<feature type="region of interest" description="Disordered" evidence="6">
    <location>
        <begin position="804"/>
        <end position="835"/>
    </location>
</feature>
<dbReference type="AlphaFoldDB" id="A0A1L0BWJ0"/>
<evidence type="ECO:0000259" key="7">
    <source>
        <dbReference type="PROSITE" id="PS50157"/>
    </source>
</evidence>
<dbReference type="Pfam" id="PF00096">
    <property type="entry name" value="zf-C2H2"/>
    <property type="match status" value="4"/>
</dbReference>
<dbReference type="OrthoDB" id="427030at2759"/>
<dbReference type="FunFam" id="3.30.160.60:FF:000624">
    <property type="entry name" value="zinc finger protein 697"/>
    <property type="match status" value="1"/>
</dbReference>
<keyword evidence="3 5" id="KW-0863">Zinc-finger</keyword>
<keyword evidence="1" id="KW-0479">Metal-binding</keyword>
<feature type="domain" description="C2H2-type" evidence="7">
    <location>
        <begin position="634"/>
        <end position="661"/>
    </location>
</feature>
<evidence type="ECO:0000256" key="6">
    <source>
        <dbReference type="SAM" id="MobiDB-lite"/>
    </source>
</evidence>
<organism evidence="8 9">
    <name type="scientific">Sungouiella intermedia</name>
    <dbReference type="NCBI Taxonomy" id="45354"/>
    <lineage>
        <taxon>Eukaryota</taxon>
        <taxon>Fungi</taxon>
        <taxon>Dikarya</taxon>
        <taxon>Ascomycota</taxon>
        <taxon>Saccharomycotina</taxon>
        <taxon>Pichiomycetes</taxon>
        <taxon>Metschnikowiaceae</taxon>
        <taxon>Sungouiella</taxon>
    </lineage>
</organism>
<sequence>MSASRAAQAKKDNLMRLEVGNYMNLPPVGPQPHHSRQNLTLFLFNPGRQDLISQLLNTLPVGPSQGQMMNPASGGQRGAAFPSYYMGHRDSVSGAVPMDPPTRLRGDSIFLPPPVSSKYTDSDTQMPVSANVPPGSLRLNSIFSSLIQIPGSTGNSVSGQSVKDSGKIDSRTRRSTTSTNEYYQDDDSINKDSLSNIFGWNQDKLSLSGQGAQSSGSKRNTKLFDTANSFWDAQNAGIFSLIAGIPNNELNAFLANLQHNGSIDFTNMSNEQRRDSILKLINTQQVQGKDASTKLREDIFDKHRGSMLGPRANDRKPSIPEGGHFSPTSSMSLKSSHKFNDEPQSPKTSPSQMHVSTMNPNVAMSLQQQQQQRQQQLQQPPLQQYGNVGNSGIIQKQQPVPYYQNVSVPQQDAYQYGYQEGMAPYQQQGQAKKPDQYSFLAPSMPQGNQGGRMANPGYLMQAPTNSLPPIFKKRQFAPETDKGNYSYQLVQPTNNSQLGEPFEPNVDDKHLVSAQQYARSEDGRPLLGATKVDQLMLVIQAREKGNTNAIKQAADGSILATPNSGEKDGVLPLAVDLVGGIEKPSKDDDTDDDQGDKKKKRKGKTQQCPYCFKQFNQSTHLDVHVRSHIGYKPFQCTYCLKRFTQGGNLRTHMRLHTGEKPFTCSVCNRSFSRKGNLAAHMLTHNKEKPFECKLDGCDKSFTQLGNLKSHQNKFHLPTLNRLTQTLAELSGEELASLSDSQKELLEYFRNLYKNSNKGIRGRGKGKRVATVNEMGGDGAISASSSAHTSPQQETMQMHQSMQQISPHQSPSQLMNPNSGLAPGHVNFGLPEHQNY</sequence>
<feature type="domain" description="C2H2-type" evidence="7">
    <location>
        <begin position="662"/>
        <end position="689"/>
    </location>
</feature>
<feature type="compositionally biased region" description="Basic and acidic residues" evidence="6">
    <location>
        <begin position="291"/>
        <end position="304"/>
    </location>
</feature>
<dbReference type="GO" id="GO:0008270">
    <property type="term" value="F:zinc ion binding"/>
    <property type="evidence" value="ECO:0007669"/>
    <property type="project" value="UniProtKB-KW"/>
</dbReference>
<dbReference type="PANTHER" id="PTHR23235:SF120">
    <property type="entry name" value="KRUPPEL-LIKE FACTOR 15"/>
    <property type="match status" value="1"/>
</dbReference>
<feature type="region of interest" description="Disordered" evidence="6">
    <location>
        <begin position="289"/>
        <end position="389"/>
    </location>
</feature>
<evidence type="ECO:0000256" key="1">
    <source>
        <dbReference type="ARBA" id="ARBA00022723"/>
    </source>
</evidence>
<keyword evidence="9" id="KW-1185">Reference proteome</keyword>
<dbReference type="PROSITE" id="PS00028">
    <property type="entry name" value="ZINC_FINGER_C2H2_1"/>
    <property type="match status" value="4"/>
</dbReference>
<dbReference type="GO" id="GO:0000978">
    <property type="term" value="F:RNA polymerase II cis-regulatory region sequence-specific DNA binding"/>
    <property type="evidence" value="ECO:0007669"/>
    <property type="project" value="TreeGrafter"/>
</dbReference>
<gene>
    <name evidence="8" type="ORF">SAMEA4029010_CIC11G00000004448</name>
</gene>
<feature type="domain" description="C2H2-type" evidence="7">
    <location>
        <begin position="606"/>
        <end position="633"/>
    </location>
</feature>
<reference evidence="8 9" key="1">
    <citation type="submission" date="2016-10" db="EMBL/GenBank/DDBJ databases">
        <authorList>
            <person name="de Groot N.N."/>
        </authorList>
    </citation>
    <scope>NUCLEOTIDE SEQUENCE [LARGE SCALE GENOMIC DNA]</scope>
    <source>
        <strain evidence="8 9">CBS 141442</strain>
    </source>
</reference>
<dbReference type="PANTHER" id="PTHR23235">
    <property type="entry name" value="KRUEPPEL-LIKE TRANSCRIPTION FACTOR"/>
    <property type="match status" value="1"/>
</dbReference>
<dbReference type="Gene3D" id="3.30.160.60">
    <property type="entry name" value="Classic Zinc Finger"/>
    <property type="match status" value="4"/>
</dbReference>
<dbReference type="InterPro" id="IPR013087">
    <property type="entry name" value="Znf_C2H2_type"/>
</dbReference>
<evidence type="ECO:0000256" key="3">
    <source>
        <dbReference type="ARBA" id="ARBA00022771"/>
    </source>
</evidence>
<dbReference type="SMART" id="SM00355">
    <property type="entry name" value="ZnF_C2H2"/>
    <property type="match status" value="4"/>
</dbReference>
<dbReference type="Proteomes" id="UP000182334">
    <property type="component" value="Chromosome V"/>
</dbReference>
<feature type="region of interest" description="Disordered" evidence="6">
    <location>
        <begin position="152"/>
        <end position="187"/>
    </location>
</feature>
<dbReference type="InterPro" id="IPR036236">
    <property type="entry name" value="Znf_C2H2_sf"/>
</dbReference>
<protein>
    <submittedName>
        <fullName evidence="8">CIC11C00000004448</fullName>
    </submittedName>
</protein>
<dbReference type="FunFam" id="3.30.160.60:FF:002157">
    <property type="entry name" value="Transcription factor"/>
    <property type="match status" value="1"/>
</dbReference>
<evidence type="ECO:0000256" key="2">
    <source>
        <dbReference type="ARBA" id="ARBA00022737"/>
    </source>
</evidence>
<dbReference type="EMBL" id="LT635760">
    <property type="protein sequence ID" value="SGZ55611.1"/>
    <property type="molecule type" value="Genomic_DNA"/>
</dbReference>
<dbReference type="SUPFAM" id="SSF57667">
    <property type="entry name" value="beta-beta-alpha zinc fingers"/>
    <property type="match status" value="2"/>
</dbReference>
<feature type="compositionally biased region" description="Polar residues" evidence="6">
    <location>
        <begin position="342"/>
        <end position="365"/>
    </location>
</feature>
<keyword evidence="4" id="KW-0862">Zinc</keyword>
<keyword evidence="2" id="KW-0677">Repeat</keyword>
<feature type="compositionally biased region" description="Polar residues" evidence="6">
    <location>
        <begin position="152"/>
        <end position="163"/>
    </location>
</feature>
<feature type="compositionally biased region" description="Polar residues" evidence="6">
    <location>
        <begin position="804"/>
        <end position="818"/>
    </location>
</feature>
<dbReference type="FunFam" id="3.30.160.60:FF:001907">
    <property type="entry name" value="AZF1 (YOR113W)"/>
    <property type="match status" value="1"/>
</dbReference>
<feature type="compositionally biased region" description="Low complexity" evidence="6">
    <location>
        <begin position="366"/>
        <end position="384"/>
    </location>
</feature>
<feature type="region of interest" description="Disordered" evidence="6">
    <location>
        <begin position="580"/>
        <end position="601"/>
    </location>
</feature>
<evidence type="ECO:0000313" key="8">
    <source>
        <dbReference type="EMBL" id="SGZ55611.1"/>
    </source>
</evidence>
<evidence type="ECO:0000313" key="9">
    <source>
        <dbReference type="Proteomes" id="UP000182334"/>
    </source>
</evidence>
<accession>A0A1L0BWJ0</accession>
<evidence type="ECO:0000256" key="5">
    <source>
        <dbReference type="PROSITE-ProRule" id="PRU00042"/>
    </source>
</evidence>
<evidence type="ECO:0000256" key="4">
    <source>
        <dbReference type="ARBA" id="ARBA00022833"/>
    </source>
</evidence>
<dbReference type="STRING" id="45354.A0A1L0BWJ0"/>
<dbReference type="PROSITE" id="PS50157">
    <property type="entry name" value="ZINC_FINGER_C2H2_2"/>
    <property type="match status" value="4"/>
</dbReference>
<proteinExistence type="predicted"/>
<feature type="domain" description="C2H2-type" evidence="7">
    <location>
        <begin position="690"/>
        <end position="715"/>
    </location>
</feature>
<name>A0A1L0BWJ0_9ASCO</name>
<dbReference type="GO" id="GO:0000981">
    <property type="term" value="F:DNA-binding transcription factor activity, RNA polymerase II-specific"/>
    <property type="evidence" value="ECO:0007669"/>
    <property type="project" value="TreeGrafter"/>
</dbReference>